<proteinExistence type="predicted"/>
<evidence type="ECO:0000313" key="1">
    <source>
        <dbReference type="EMBL" id="PYD63531.1"/>
    </source>
</evidence>
<dbReference type="OrthoDB" id="7284404at2"/>
<dbReference type="Proteomes" id="UP000248301">
    <property type="component" value="Unassembled WGS sequence"/>
</dbReference>
<dbReference type="AlphaFoldDB" id="A0A318PSJ3"/>
<accession>A0A318PSJ3</accession>
<name>A0A318PSJ3_9PROT</name>
<evidence type="ECO:0000313" key="2">
    <source>
        <dbReference type="Proteomes" id="UP000248301"/>
    </source>
</evidence>
<dbReference type="RefSeq" id="WP_110913173.1">
    <property type="nucleotide sequence ID" value="NZ_NKUF01000010.1"/>
</dbReference>
<gene>
    <name evidence="1" type="ORF">CFR72_06385</name>
</gene>
<dbReference type="EMBL" id="NKUF01000010">
    <property type="protein sequence ID" value="PYD63531.1"/>
    <property type="molecule type" value="Genomic_DNA"/>
</dbReference>
<reference evidence="1 2" key="1">
    <citation type="submission" date="2017-07" db="EMBL/GenBank/DDBJ databases">
        <title>A draft genome sequence of Gluconacetobacter entanii LTH 4560.</title>
        <authorList>
            <person name="Skraban J."/>
            <person name="Cleenwerck I."/>
            <person name="Vandamme P."/>
            <person name="Trcek J."/>
        </authorList>
    </citation>
    <scope>NUCLEOTIDE SEQUENCE [LARGE SCALE GENOMIC DNA]</scope>
    <source>
        <strain evidence="1 2">LTH 4560</strain>
    </source>
</reference>
<sequence>MSQNEQYYLVRLPLTDGEETNIRSELLEGSILDPAHMFARLVGIIGAPIQPCAYVENVTGPDDWCPLVRRTDMEAQVDAAILRRREVERAALYTVPFDVARAVAELPDRTSPDGDPEMMRVTTKELLGIVRSAIDAAMNAENGNG</sequence>
<comment type="caution">
    <text evidence="1">The sequence shown here is derived from an EMBL/GenBank/DDBJ whole genome shotgun (WGS) entry which is preliminary data.</text>
</comment>
<organism evidence="1 2">
    <name type="scientific">Gluconacetobacter entanii</name>
    <dbReference type="NCBI Taxonomy" id="108528"/>
    <lineage>
        <taxon>Bacteria</taxon>
        <taxon>Pseudomonadati</taxon>
        <taxon>Pseudomonadota</taxon>
        <taxon>Alphaproteobacteria</taxon>
        <taxon>Acetobacterales</taxon>
        <taxon>Acetobacteraceae</taxon>
        <taxon>Gluconacetobacter</taxon>
    </lineage>
</organism>
<protein>
    <submittedName>
        <fullName evidence="1">Uncharacterized protein</fullName>
    </submittedName>
</protein>